<dbReference type="Proteomes" id="UP000244224">
    <property type="component" value="Unassembled WGS sequence"/>
</dbReference>
<name>A0A2T5ZVB5_9RHOB</name>
<dbReference type="RefSeq" id="WP_108131074.1">
    <property type="nucleotide sequence ID" value="NZ_QBKP01000075.1"/>
</dbReference>
<organism evidence="1 2">
    <name type="scientific">Gemmobacter caeni</name>
    <dbReference type="NCBI Taxonomy" id="589035"/>
    <lineage>
        <taxon>Bacteria</taxon>
        <taxon>Pseudomonadati</taxon>
        <taxon>Pseudomonadota</taxon>
        <taxon>Alphaproteobacteria</taxon>
        <taxon>Rhodobacterales</taxon>
        <taxon>Paracoccaceae</taxon>
        <taxon>Gemmobacter</taxon>
    </lineage>
</organism>
<evidence type="ECO:0000313" key="1">
    <source>
        <dbReference type="EMBL" id="PTX35521.1"/>
    </source>
</evidence>
<dbReference type="AlphaFoldDB" id="A0A2T5ZVB5"/>
<comment type="caution">
    <text evidence="1">The sequence shown here is derived from an EMBL/GenBank/DDBJ whole genome shotgun (WGS) entry which is preliminary data.</text>
</comment>
<reference evidence="1 2" key="1">
    <citation type="submission" date="2018-04" db="EMBL/GenBank/DDBJ databases">
        <title>Genomic Encyclopedia of Archaeal and Bacterial Type Strains, Phase II (KMG-II): from individual species to whole genera.</title>
        <authorList>
            <person name="Goeker M."/>
        </authorList>
    </citation>
    <scope>NUCLEOTIDE SEQUENCE [LARGE SCALE GENOMIC DNA]</scope>
    <source>
        <strain evidence="1 2">DSM 21823</strain>
    </source>
</reference>
<gene>
    <name evidence="1" type="ORF">C8N34_1751</name>
</gene>
<accession>A0A2T5ZVB5</accession>
<protein>
    <submittedName>
        <fullName evidence="1">Uncharacterized protein</fullName>
    </submittedName>
</protein>
<dbReference type="OrthoDB" id="9815002at2"/>
<proteinExistence type="predicted"/>
<evidence type="ECO:0000313" key="2">
    <source>
        <dbReference type="Proteomes" id="UP000244224"/>
    </source>
</evidence>
<keyword evidence="2" id="KW-1185">Reference proteome</keyword>
<dbReference type="EMBL" id="QBKP01000075">
    <property type="protein sequence ID" value="PTX35521.1"/>
    <property type="molecule type" value="Genomic_DNA"/>
</dbReference>
<sequence length="71" mass="7951">MAAALPLAAFARGVPIADGKSIIQHGLEIAQMNRLSIAREFETDKKERIAELHQEQLNRPLKKSRAWNGFP</sequence>